<feature type="domain" description="Kri1-like C-terminal" evidence="3">
    <location>
        <begin position="543"/>
        <end position="633"/>
    </location>
</feature>
<feature type="compositionally biased region" description="Acidic residues" evidence="2">
    <location>
        <begin position="467"/>
        <end position="476"/>
    </location>
</feature>
<feature type="compositionally biased region" description="Basic residues" evidence="2">
    <location>
        <begin position="614"/>
        <end position="628"/>
    </location>
</feature>
<feature type="compositionally biased region" description="Acidic residues" evidence="2">
    <location>
        <begin position="440"/>
        <end position="453"/>
    </location>
</feature>
<reference evidence="4" key="1">
    <citation type="submission" date="2022-11" db="EMBL/GenBank/DDBJ databases">
        <title>Chromosomal genome sequence assembly and mating type (MAT) locus characterization of the leprose asexual lichenized fungus Lepraria neglecta (Nyl.) Erichsen.</title>
        <authorList>
            <person name="Allen J.L."/>
            <person name="Pfeffer B."/>
        </authorList>
    </citation>
    <scope>NUCLEOTIDE SEQUENCE</scope>
    <source>
        <strain evidence="4">Allen 5258</strain>
    </source>
</reference>
<organism evidence="4 5">
    <name type="scientific">Lepraria neglecta</name>
    <dbReference type="NCBI Taxonomy" id="209136"/>
    <lineage>
        <taxon>Eukaryota</taxon>
        <taxon>Fungi</taxon>
        <taxon>Dikarya</taxon>
        <taxon>Ascomycota</taxon>
        <taxon>Pezizomycotina</taxon>
        <taxon>Lecanoromycetes</taxon>
        <taxon>OSLEUM clade</taxon>
        <taxon>Lecanoromycetidae</taxon>
        <taxon>Lecanorales</taxon>
        <taxon>Lecanorineae</taxon>
        <taxon>Stereocaulaceae</taxon>
        <taxon>Lepraria</taxon>
    </lineage>
</organism>
<evidence type="ECO:0000313" key="5">
    <source>
        <dbReference type="Proteomes" id="UP001276659"/>
    </source>
</evidence>
<comment type="similarity">
    <text evidence="1">Belongs to the KRI1 family.</text>
</comment>
<gene>
    <name evidence="4" type="ORF">OEA41_001373</name>
</gene>
<feature type="region of interest" description="Disordered" evidence="2">
    <location>
        <begin position="230"/>
        <end position="284"/>
    </location>
</feature>
<comment type="caution">
    <text evidence="4">The sequence shown here is derived from an EMBL/GenBank/DDBJ whole genome shotgun (WGS) entry which is preliminary data.</text>
</comment>
<evidence type="ECO:0000256" key="1">
    <source>
        <dbReference type="ARBA" id="ARBA00007473"/>
    </source>
</evidence>
<feature type="compositionally biased region" description="Basic residues" evidence="2">
    <location>
        <begin position="671"/>
        <end position="680"/>
    </location>
</feature>
<feature type="compositionally biased region" description="Basic and acidic residues" evidence="2">
    <location>
        <begin position="529"/>
        <end position="549"/>
    </location>
</feature>
<proteinExistence type="inferred from homology"/>
<name>A0AAD9Z9X8_9LECA</name>
<feature type="compositionally biased region" description="Basic and acidic residues" evidence="2">
    <location>
        <begin position="76"/>
        <end position="113"/>
    </location>
</feature>
<feature type="region of interest" description="Disordered" evidence="2">
    <location>
        <begin position="300"/>
        <end position="382"/>
    </location>
</feature>
<feature type="region of interest" description="Disordered" evidence="2">
    <location>
        <begin position="610"/>
        <end position="686"/>
    </location>
</feature>
<evidence type="ECO:0000256" key="2">
    <source>
        <dbReference type="SAM" id="MobiDB-lite"/>
    </source>
</evidence>
<sequence>MAKRSSDHTSVITSGAKRLSFENEESERPQKRIKALLEEDDTSSEDGGSPNDAGGVPVEDGKPSVNGHGFTINEGYARRFEHNKKREELQKLEEKYGKSSVPPKRETGLHPENDGSGVSESSSDEEEDDEGILASEALDAQIQDTLEAIRRKDPRVYDGKATFYKDPAEEAQTGVRSNTKQEKPMYLSDYHRKNLLEGAAATDALDDGPTTYAQQQDDLKNVLVKEMHAAVNGDVNSEDDQSGDDEADGFLVRKPVEEDDTRPKKGQQKPQNLDVEGADKDPERFLSNFMTARAWVLSESSKFQPFESDDEEEERRADSFEEAYNLRFEDPRTSNEKLLSHARDAAAKYSVRQESTNPRKKARDAERAKKDDARQAREEEKARLRKLKVSEAEEKIRKIKEAAGLRGKSLHEHDWAAFLDEGWDDARWEEEMKKRFGDDYYADQDSDQSNEEPDGGKRKVKKPKWEEEIDIDDLVPDFDAKERETPQFELTDDDSEGGAPIEGSEASGNEDAQATEKKSNSKAKSNKKRERDEQKKTARQERRKVEKLVDQQMEVDEKLSNFGKKHAGYFRYRETSPIAYGLTAHDILMASDSQLNQYAGLKKMATFRDCEKKKKDKKRLGKKARLRQWRKETFGSEQGPQKTLAEMLAGHDVAGGKTNPKESNGIEIREGKKKKRSRKGRAPDPS</sequence>
<feature type="region of interest" description="Disordered" evidence="2">
    <location>
        <begin position="1"/>
        <end position="185"/>
    </location>
</feature>
<feature type="compositionally biased region" description="Acidic residues" evidence="2">
    <location>
        <begin position="122"/>
        <end position="131"/>
    </location>
</feature>
<dbReference type="AlphaFoldDB" id="A0AAD9Z9X8"/>
<dbReference type="Pfam" id="PF12936">
    <property type="entry name" value="Kri1_C"/>
    <property type="match status" value="1"/>
</dbReference>
<feature type="compositionally biased region" description="Basic and acidic residues" evidence="2">
    <location>
        <begin position="327"/>
        <end position="346"/>
    </location>
</feature>
<dbReference type="GO" id="GO:0030686">
    <property type="term" value="C:90S preribosome"/>
    <property type="evidence" value="ECO:0007669"/>
    <property type="project" value="TreeGrafter"/>
</dbReference>
<feature type="compositionally biased region" description="Basic and acidic residues" evidence="2">
    <location>
        <begin position="363"/>
        <end position="382"/>
    </location>
</feature>
<dbReference type="GO" id="GO:0000447">
    <property type="term" value="P:endonucleolytic cleavage in ITS1 to separate SSU-rRNA from 5.8S rRNA and LSU-rRNA from tricistronic rRNA transcript (SSU-rRNA, 5.8S rRNA, LSU-rRNA)"/>
    <property type="evidence" value="ECO:0007669"/>
    <property type="project" value="TreeGrafter"/>
</dbReference>
<dbReference type="PANTHER" id="PTHR14490:SF5">
    <property type="entry name" value="PROTEIN KRI1 HOMOLOG"/>
    <property type="match status" value="1"/>
</dbReference>
<feature type="region of interest" description="Disordered" evidence="2">
    <location>
        <begin position="439"/>
        <end position="549"/>
    </location>
</feature>
<dbReference type="EMBL" id="JASNWA010000006">
    <property type="protein sequence ID" value="KAK3174129.1"/>
    <property type="molecule type" value="Genomic_DNA"/>
</dbReference>
<evidence type="ECO:0000313" key="4">
    <source>
        <dbReference type="EMBL" id="KAK3174129.1"/>
    </source>
</evidence>
<dbReference type="PANTHER" id="PTHR14490">
    <property type="entry name" value="ZINC FINGER, ZZ TYPE"/>
    <property type="match status" value="1"/>
</dbReference>
<dbReference type="InterPro" id="IPR018034">
    <property type="entry name" value="Kri1"/>
</dbReference>
<dbReference type="GO" id="GO:0005730">
    <property type="term" value="C:nucleolus"/>
    <property type="evidence" value="ECO:0007669"/>
    <property type="project" value="TreeGrafter"/>
</dbReference>
<feature type="compositionally biased region" description="Acidic residues" evidence="2">
    <location>
        <begin position="236"/>
        <end position="248"/>
    </location>
</feature>
<protein>
    <recommendedName>
        <fullName evidence="3">Kri1-like C-terminal domain-containing protein</fullName>
    </recommendedName>
</protein>
<dbReference type="InterPro" id="IPR024626">
    <property type="entry name" value="Kri1-like_C"/>
</dbReference>
<dbReference type="Proteomes" id="UP001276659">
    <property type="component" value="Unassembled WGS sequence"/>
</dbReference>
<feature type="compositionally biased region" description="Basic and acidic residues" evidence="2">
    <location>
        <begin position="147"/>
        <end position="158"/>
    </location>
</feature>
<evidence type="ECO:0000259" key="3">
    <source>
        <dbReference type="Pfam" id="PF12936"/>
    </source>
</evidence>
<dbReference type="Pfam" id="PF05178">
    <property type="entry name" value="Kri1"/>
    <property type="match status" value="1"/>
</dbReference>
<accession>A0AAD9Z9X8</accession>
<keyword evidence="5" id="KW-1185">Reference proteome</keyword>